<organism evidence="1 2">
    <name type="scientific">Enhygromyxa salina</name>
    <dbReference type="NCBI Taxonomy" id="215803"/>
    <lineage>
        <taxon>Bacteria</taxon>
        <taxon>Pseudomonadati</taxon>
        <taxon>Myxococcota</taxon>
        <taxon>Polyangia</taxon>
        <taxon>Nannocystales</taxon>
        <taxon>Nannocystaceae</taxon>
        <taxon>Enhygromyxa</taxon>
    </lineage>
</organism>
<dbReference type="RefSeq" id="WP_146156352.1">
    <property type="nucleotide sequence ID" value="NZ_PVNK01000279.1"/>
</dbReference>
<proteinExistence type="predicted"/>
<keyword evidence="2" id="KW-1185">Reference proteome</keyword>
<comment type="caution">
    <text evidence="1">The sequence shown here is derived from an EMBL/GenBank/DDBJ whole genome shotgun (WGS) entry which is preliminary data.</text>
</comment>
<name>A0A2S9XCK1_9BACT</name>
<evidence type="ECO:0000313" key="1">
    <source>
        <dbReference type="EMBL" id="PRP90530.1"/>
    </source>
</evidence>
<dbReference type="OrthoDB" id="5489606at2"/>
<reference evidence="1 2" key="1">
    <citation type="submission" date="2018-03" db="EMBL/GenBank/DDBJ databases">
        <title>Draft Genome Sequences of the Obligatory Marine Myxobacteria Enhygromyxa salina SWB005.</title>
        <authorList>
            <person name="Poehlein A."/>
            <person name="Moghaddam J.A."/>
            <person name="Harms H."/>
            <person name="Alanjari M."/>
            <person name="Koenig G.M."/>
            <person name="Daniel R."/>
            <person name="Schaeberle T.F."/>
        </authorList>
    </citation>
    <scope>NUCLEOTIDE SEQUENCE [LARGE SCALE GENOMIC DNA]</scope>
    <source>
        <strain evidence="1 2">SWB005</strain>
    </source>
</reference>
<protein>
    <submittedName>
        <fullName evidence="1">Uncharacterized protein</fullName>
    </submittedName>
</protein>
<gene>
    <name evidence="1" type="ORF">ENSA5_64450</name>
</gene>
<evidence type="ECO:0000313" key="2">
    <source>
        <dbReference type="Proteomes" id="UP000237968"/>
    </source>
</evidence>
<dbReference type="Gene3D" id="2.130.10.10">
    <property type="entry name" value="YVTN repeat-like/Quinoprotein amine dehydrogenase"/>
    <property type="match status" value="2"/>
</dbReference>
<dbReference type="InterPro" id="IPR015943">
    <property type="entry name" value="WD40/YVTN_repeat-like_dom_sf"/>
</dbReference>
<accession>A0A2S9XCK1</accession>
<dbReference type="EMBL" id="PVNK01000279">
    <property type="protein sequence ID" value="PRP90530.1"/>
    <property type="molecule type" value="Genomic_DNA"/>
</dbReference>
<sequence>MSDRMRTTALSFAWALVACHRGGQVSTDPVPTPSPLAEAEAAEVATIPITVVFQLEAFTVEDWSFGPGGARLASTEHGDCSVWDVDSGRLIRTFEDEDSGPCEEWPAVVSFHDLQASEQSADKELELDTTKGVAIVDASSGQKLRDLNCPDCASVDDISWSREGHLLALAWRDAARLEVWDADSGTQQRVESIPISGEIDELELGWTAGGATVAWVESSQTECDEEYDYDCERDEATQTYVHRSYDRKILVAAEAGVELSHTGGEGSIADLKFDAEGQWAIWTTSYSVRRMGTRTQLYVAGIAGRKSGLGWTYDEEDYNYSGTAEHEGRWRSDGVTHWAVSSCYYDNIGYISELGWGTFIVEPALGWRPGEVVDDLSYSSEFELELFGFVGDALRFSGEYCGESCTPIGTPPPPNCQLLDVASGHGSELLDCAGAAFLRNTGGLVPLPIDSDTMDWWWSRGGALVLDDGDNFMILDAVTGTGAQPRTDVVSVFDGKLGPELDRVVVVSAGGVELIDLGSGAAILTLAKAQAEQAALSPTGDRLALLDRGQLQVVDVASGEVLARAAVAGEDLAFRQDGDALFVGTGEPEQLVDARTGELLSDELLAKISEARGDLDPSWRWIMDIETDELVRTLDGRELRLAESGSWLPDTGQYSGDAPGSEVTFRVGEDPWALPRYHAEDLAEWLERPDLFEAFVTGEPIPPPNFSAADLARLETKAED</sequence>
<dbReference type="AlphaFoldDB" id="A0A2S9XCK1"/>
<dbReference type="PROSITE" id="PS51257">
    <property type="entry name" value="PROKAR_LIPOPROTEIN"/>
    <property type="match status" value="1"/>
</dbReference>
<dbReference type="InterPro" id="IPR011044">
    <property type="entry name" value="Quino_amine_DH_bsu"/>
</dbReference>
<dbReference type="SUPFAM" id="SSF50969">
    <property type="entry name" value="YVTN repeat-like/Quinoprotein amine dehydrogenase"/>
    <property type="match status" value="1"/>
</dbReference>
<dbReference type="Proteomes" id="UP000237968">
    <property type="component" value="Unassembled WGS sequence"/>
</dbReference>